<dbReference type="AlphaFoldDB" id="A0AAD2JXR8"/>
<accession>A0AAD2JXR8</accession>
<proteinExistence type="predicted"/>
<sequence>MLIFRDSEVTRKRRNYKTQHSLFPALSFQVRKKATQKHQISAKPLIRNATVLFTNLSLPSIRITVKTSHRAGAHSLPGEVINPIPCSVNLITSSARSCLHRAHSNSPLSSSGAPR</sequence>
<reference evidence="1" key="1">
    <citation type="submission" date="2023-11" db="EMBL/GenBank/DDBJ databases">
        <authorList>
            <person name="De Vega J J."/>
            <person name="De Vega J J."/>
        </authorList>
    </citation>
    <scope>NUCLEOTIDE SEQUENCE</scope>
</reference>
<name>A0AAD2JXR8_9AGAR</name>
<gene>
    <name evidence="1" type="ORF">MYCIT1_LOCUS7730</name>
</gene>
<organism evidence="1 2">
    <name type="scientific">Mycena citricolor</name>
    <dbReference type="NCBI Taxonomy" id="2018698"/>
    <lineage>
        <taxon>Eukaryota</taxon>
        <taxon>Fungi</taxon>
        <taxon>Dikarya</taxon>
        <taxon>Basidiomycota</taxon>
        <taxon>Agaricomycotina</taxon>
        <taxon>Agaricomycetes</taxon>
        <taxon>Agaricomycetidae</taxon>
        <taxon>Agaricales</taxon>
        <taxon>Marasmiineae</taxon>
        <taxon>Mycenaceae</taxon>
        <taxon>Mycena</taxon>
    </lineage>
</organism>
<dbReference type="Proteomes" id="UP001295794">
    <property type="component" value="Unassembled WGS sequence"/>
</dbReference>
<comment type="caution">
    <text evidence="1">The sequence shown here is derived from an EMBL/GenBank/DDBJ whole genome shotgun (WGS) entry which is preliminary data.</text>
</comment>
<protein>
    <submittedName>
        <fullName evidence="1">Uncharacterized protein</fullName>
    </submittedName>
</protein>
<evidence type="ECO:0000313" key="1">
    <source>
        <dbReference type="EMBL" id="CAK5266154.1"/>
    </source>
</evidence>
<evidence type="ECO:0000313" key="2">
    <source>
        <dbReference type="Proteomes" id="UP001295794"/>
    </source>
</evidence>
<keyword evidence="2" id="KW-1185">Reference proteome</keyword>
<dbReference type="EMBL" id="CAVNYO010000108">
    <property type="protein sequence ID" value="CAK5266154.1"/>
    <property type="molecule type" value="Genomic_DNA"/>
</dbReference>